<sequence>MGHAHAKLKRKQKKQLQRKWEEFAYKIQKLTEELQQRSQNIEELKGTSEQVTANISQHDRELVEDHISTIQKNLSKTRDGAKKQLQTYETLIQTYDAVLNEVESYVSWLRNTQDTVARQPVMGFSVAQAELTLQQSNDILQEVQNKQTILDSLRHQVRTALKSLSKQEQEQVEKRLLDLQEQHRLLHHTVTERRKQLQKEVVSRKAIQGDLDKITDWLKEKEAITESGLKVPLQPKDILRELENKKALLAEVKHFNVTVERFMMEGSRLMEQSENGDRETMNNKLQDIRTRYTNLKRFLEKGVEVLQEAHVCHRQLDGDIVKLDLWLKEADNMLAKPLQLNSATEIIREQVKKYQNLASSSHIQEGLVEELAEKSTTILPTLQETDQNQLKDKLHTVRENVKRIQKDINERLSTLEEALSAKVKFEEEIIDMTRQLCVCQEELKIANRGIGPHPEDAKMLQQKIQKQHDQCTDLKSHLTSLQQRSEQLRTLGHYSTTDELNHIMRMHAEIMDQAELQRDKLAQAVTLREQYHVHKGEIENMLKIAQEQIEAVEVLGVAVHTRLDRYKDVLEKLQSKEADLSLLSDRAQQIGIEGSSSDADFLHNQMKVILNRVEDLRRDTTRKLERLQSVVAERQGFEEELKKTVSFLQQKDALVQPHDHLDMDVEYIEKELGKLQDAKADVSSQVQATQEQIDQQKAHYDQLDEVIPLEVQDKIDEMEELKQKIQACFFLLFRKIEQEEKKLNRAKTYRVQFRTTWQEISDWLKQLDDSVSSDDEGTNYETAESQLQQHKEMYGCVKEIHKKMDTLLDLSEHLAPTLDMNDKATLKESIVSLNQKVSDVTASAERWQKQLEETIITWKQYQAQYKAVQTYLKEAETSWQTTPEMPLSSVEQATKQLEITDKYLTDLEGQREMISQLKSLTEDIDQQASETSQAVVDQMLAEVIEKYNDLRAKAEQRQTAMQETVDNWLIYQQKADAFKFMLEKAELQLLPEELQRITAEELHQQLLDSKGLVASVEQSNNELVDLQRAAQTVLVQLPTSEAKLALQKDLLNMQDQYEQLQWKAREQQHTLEAEVVDHEKFIQEMSDTAVWLHQLKEELDQPLTIGLVVEEVQDNINKHEVLKQDISLKLAQVQHAVEEQIDRYGDSVSDLPQDLQQMVLEFEDLKGTATHELETRDQLLQKAKTTRQEYETCLNVLTPWLADTECRLDEPINDIEQGSQQHQSLISEISLFQPKLELLEKRVKEISAGATEQDKKLMSSTLSDLKSRWDRVVGQAENKMEEYKKAAELWQEFNVVSQLISDWSEHAEDTARAELIWQSLDEAREQTEKHRAFMQEGTILESKFEILESLAKQLVPYCTQQEIGEKVKRLRKTFTKAQSVTEEQLLKIEETVEEWKECRDTVAVLREMMEVAKQSIDTSDTGVTLEEMLAKQEQVIQEIEKHEGKVSSVLARHEKLRSIAGVYAPTEGTKLVGEITSMKREAYKQKDRLKELMDEQKKHEDEVRLMQDRIDMAQGMVEESKQRSESVDGMKKKVTEANALANELTLWKNHISLLNRKSRLLTEQADHLFRHGIGFGDCSSVTEARLDHSVSLKMVKFLTSLDQPARPNSPLSDDTDNLLEDQTESFGDQLSSDDGSIQSENTAILLAEADDTADDCISSVIPRTDISMRASASNPLGFTMKQHLERGGTRGSGDCDPENSIISPESGVQDLDFSASPQCSGSLSQTSRTVSSLSSQISNRSPVHRLLTASDFMADSNGERSLFDLKCTMNNAQQMEEEQRKMNETIEKQQQYQKAVQDITKRLEATQQRLIDIDPNSLSMNELQVKIRENQDLTLELQLFRADIEQIQEQGEQLAMEGNDPEGQYTIQTALKMLHERYSALRVLSEEKNAELQTIQEQHQVYGKQLNEFEEKLREFEDWLTRAKIAHAGESIVGYDVTYLRSQIRENQNLQEELNERLQELSDMTVECDQLSEFELPRQHGTLHLRVNHLQAETGQFKHNMMQKLERLRDSLKECEKKKKDLDEYRKSTENLRKWIQETKAIGDGSSEALKASALMTQQQKQLQQKLEEELADHQNLLRSVSKAAAKLVQKPGDTSEEDEPLTPEALQAKWRTLSRQLAERKTQLQDIIEHSEPGDFMGLPLQAFRPHHLSKGHEYSGAAHLCDVRQSLQELNACWEKLQCQVDDKQARLENMLQFQHLYQEALLRISAWLDDIEAKLFVTRPDLTTADLLTETEILQEELQTVQAEVAKMSQTSEHLVLDANTESRNVIRQTIDDLNERLLTLERHADQKKAKLILEEQQLKLYQAKGRELQHLISSTHQRYAKLLSSDMSLQQKVVEQQRLDDELAGFEGTLMQLQAEGERMLSENPSVKIHDLLNTLQNQWIDLENIAKVKKAELEKASASNAQYERMLQEFEEYLETAQNKLKADTISARDLSHLQNQLTAHMGFFTDLQRHQTLLDALVQHLDKATCHKYENIHTRLMNLMHVVQDRAAIYGQKLERLIQDWVAFHEQFEDMLSWFSELEKQLPEKLDDSEGVGSAEELRRLIWDYHTVEQSLENEKAAMYEIVDRGHQLLQSISCPVLETELAEFADHWVQISNETSTELKKLQTVLDQWEKFERDASTFEDWLEGATNQSSRLAQLEKLDTQNIVVLRNKMEHFLDFRKDVENQQPIKTKISTLGQQLQRFRPSDNVLQQRMEHIESRWLRLVGNLPNSEEQLHQAQMELLPSRQALNELLLWLEGIESTICEDTGRILMNLVDTQVMLQKYRGLKVDIANRQLTVDFVNQSSLQGSMADLDSTQSTSYQNEKTEFDERLGQMNKRYQSCSSDVVERLKNLEMLETRWQEFEKSYNNLVNWFSDQQDRLDKFGQLGHEASLQQNITECQLLQEQLHQKEDEIDQLKDLGVSMIENRHGKPSPEGNVIIQGMIDELSEKCSSLSHETFQTVMALEDALRQWTLYNNALQRCNQVLTETEYSFNRCNIASGDIDVFKSLISRIKVLKSDFESAQDKLQQLTDTAAKLIQISEPSAISCIQKTVDDIQNRWQQLTALLSSRVISFEELYVNWSKYEREFVHVHSWLESKEHNVNTLLRHSRESDNLEQVIAEAKIHLNEVDMFRQNVKQLSNLSTRLTNHMDNTTVIHLTSREAVLSERLQTMHQALSRLLHTLQRDLTKKSRFQSTYKSVDSFLANADSLLRGIDPSQSAEEEILRSRINELRDLTTQFSCTQPDLDSLNLIGYRLPLSEGESEHLKVLNQKWYSLSSDTAERFKTVQSHLLLQQDFNEKCQAWMAFLGQVENSLASPISGTYDGLLEQQKADEMFQNEIYSRQQILHAIIAEGRQMIRAGDVDDCGDFEHKLNTLEDQWHSVLRRSQQRRVVIDNLLHQWQAYRDNLEQINHRLDLVSESISDVDVQMAPLQKIRNLHSTVKSLQTDVKSAEMLLHKTNDTGKILMQNSDLDTQNRIQAELNRSNKKSESLIGELDSRQHDLETIIRQWEETEEGMEDLLEWLKDIRKSIMHELPDNYDDLLRELHMCKEYESSFKNSSDQKLRLGHMQKELASHISSQDMNILQQRIHLLDKQWEELQQQVETRHQQIENRLSRWDVFSNKYHDMMEQMSCMEKKISSGKEHHIEAFLHKLRHDYDKEMQCIDRDRGHLVCDGQVLIDASSSVRASDIEYKLSKINDKWTRLQDKATSRCKKLQETLTVVQQLEQNMSNLRRWLAHIEHELSAPIIYNSPDFMEIQAQLQNQQDLQRDIHKHSPGVASVINLCEVMLHDTDACPSILEQTAMQETVQRLDKRWKNICNLSLERRQRIEETWHLWQKFHDDDQKFTDWLREAERMVANPRTEHVSFAAFRDELRKYETFQRTLHEKLRSLDQLNKHYRRLAREGRTDTNGDLKREIHTVNKRWDELSKKCQSVLRRLRHMINVRDDFDATREALMVWLSEVNSKVTQIEHFSESSTSAKIRDLETLQDEIEQNSHRLQYIEKAGEYLLQKCEAHDAVQIQRDIDEFRQVVDSVITRLNKYLNKLKKMKPGEDLASSDDSYKEPVPNLEQIENLVADVDDDVESALRYDSDSDSDFEEFAEAQSSVTDLESAEVISKPIARTKSSEEHQQRNTANIHTELLSGLDWDMSDVAYGETALDTHTPSRDTPDGSQFEKIRRKMSCRGEKLKKVEGYLLELEKLLEGVSENLRETELQLRAPTPVGPEADGATGCFTTHVTSCKDRVEKLSKLEKKLKQETGLPSLYGAETQIRGVVKRWHNLYEQAIEKDHRLESRRQQWLQMRTDLRSLIAWLDDAERVQLRQNNPPTDLSQLQTAVHLHKDFRLEVDTRRPVVLSINLLSKEISARRCSSVESLHLQQEVEAMNQRWDRVCARAAVWQKELQIALLQEQDFNKTLDDLFTGLKDIESEIRRQEPVDFSSPPDQLLVKYNKFAELKYDLEDGEERIICLHDMTDSLLSNSSSKECTNTREQLLLVASQLKSLLKICNTYMSHIEDVINLDRESLLNLLSSSGAGIKGSGQPLFHTVSALSPRSPQSYLSRRLVALASDGTFSVESDETTEPVGATATASDEPHASFLSRVCRMALPIQGLMLMLLGVASLVPMSEEDFSCALVNNFRRSLDPMLQYTEGPPPF</sequence>
<reference evidence="13" key="1">
    <citation type="journal article" date="2023" name="Mol. Biol. Evol.">
        <title>Third-Generation Sequencing Reveals the Adaptive Role of the Epigenome in Three Deep-Sea Polychaetes.</title>
        <authorList>
            <person name="Perez M."/>
            <person name="Aroh O."/>
            <person name="Sun Y."/>
            <person name="Lan Y."/>
            <person name="Juniper S.K."/>
            <person name="Young C.R."/>
            <person name="Angers B."/>
            <person name="Qian P.Y."/>
        </authorList>
    </citation>
    <scope>NUCLEOTIDE SEQUENCE</scope>
    <source>
        <strain evidence="13">P08H-3</strain>
    </source>
</reference>
<evidence type="ECO:0000259" key="12">
    <source>
        <dbReference type="PROSITE" id="PS51049"/>
    </source>
</evidence>
<keyword evidence="6" id="KW-1133">Transmembrane helix</keyword>
<dbReference type="Pfam" id="PF00435">
    <property type="entry name" value="Spectrin"/>
    <property type="match status" value="8"/>
</dbReference>
<evidence type="ECO:0000256" key="8">
    <source>
        <dbReference type="ARBA" id="ARBA00023242"/>
    </source>
</evidence>
<dbReference type="Pfam" id="PF10541">
    <property type="entry name" value="KASH"/>
    <property type="match status" value="1"/>
</dbReference>
<protein>
    <recommendedName>
        <fullName evidence="12">KASH domain-containing protein</fullName>
    </recommendedName>
</protein>
<feature type="coiled-coil region" evidence="10">
    <location>
        <begin position="535"/>
        <end position="630"/>
    </location>
</feature>
<evidence type="ECO:0000256" key="11">
    <source>
        <dbReference type="SAM" id="MobiDB-lite"/>
    </source>
</evidence>
<evidence type="ECO:0000256" key="2">
    <source>
        <dbReference type="ARBA" id="ARBA00008619"/>
    </source>
</evidence>
<feature type="coiled-coil region" evidence="10">
    <location>
        <begin position="2878"/>
        <end position="2905"/>
    </location>
</feature>
<dbReference type="PANTHER" id="PTHR14514">
    <property type="entry name" value="PKA ANCHORING PROTEIN"/>
    <property type="match status" value="1"/>
</dbReference>
<feature type="topological domain" description="Perinuclear space" evidence="9">
    <location>
        <begin position="4607"/>
        <end position="4636"/>
    </location>
</feature>
<keyword evidence="7 9" id="KW-0472">Membrane</keyword>
<dbReference type="EMBL" id="JAODUP010000697">
    <property type="protein sequence ID" value="KAK2145169.1"/>
    <property type="molecule type" value="Genomic_DNA"/>
</dbReference>
<gene>
    <name evidence="13" type="ORF">LSH36_697g01008</name>
</gene>
<evidence type="ECO:0000256" key="10">
    <source>
        <dbReference type="SAM" id="Coils"/>
    </source>
</evidence>
<feature type="coiled-coil region" evidence="10">
    <location>
        <begin position="4179"/>
        <end position="4241"/>
    </location>
</feature>
<keyword evidence="10" id="KW-0175">Coiled coil</keyword>
<keyword evidence="14" id="KW-1185">Reference proteome</keyword>
<dbReference type="Proteomes" id="UP001208570">
    <property type="component" value="Unassembled WGS sequence"/>
</dbReference>
<evidence type="ECO:0000256" key="5">
    <source>
        <dbReference type="ARBA" id="ARBA00022737"/>
    </source>
</evidence>
<organism evidence="13 14">
    <name type="scientific">Paralvinella palmiformis</name>
    <dbReference type="NCBI Taxonomy" id="53620"/>
    <lineage>
        <taxon>Eukaryota</taxon>
        <taxon>Metazoa</taxon>
        <taxon>Spiralia</taxon>
        <taxon>Lophotrochozoa</taxon>
        <taxon>Annelida</taxon>
        <taxon>Polychaeta</taxon>
        <taxon>Sedentaria</taxon>
        <taxon>Canalipalpata</taxon>
        <taxon>Terebellida</taxon>
        <taxon>Terebelliformia</taxon>
        <taxon>Alvinellidae</taxon>
        <taxon>Paralvinella</taxon>
    </lineage>
</organism>
<feature type="coiled-coil region" evidence="10">
    <location>
        <begin position="1940"/>
        <end position="1967"/>
    </location>
</feature>
<feature type="coiled-coil region" evidence="10">
    <location>
        <begin position="1475"/>
        <end position="1509"/>
    </location>
</feature>
<feature type="coiled-coil region" evidence="10">
    <location>
        <begin position="2057"/>
        <end position="2084"/>
    </location>
</feature>
<feature type="coiled-coil region" evidence="10">
    <location>
        <begin position="2391"/>
        <end position="2425"/>
    </location>
</feature>
<dbReference type="InterPro" id="IPR012315">
    <property type="entry name" value="KASH"/>
</dbReference>
<feature type="coiled-coil region" evidence="10">
    <location>
        <begin position="1765"/>
        <end position="1857"/>
    </location>
</feature>
<feature type="coiled-coil region" evidence="10">
    <location>
        <begin position="2998"/>
        <end position="3025"/>
    </location>
</feature>
<feature type="coiled-coil region" evidence="10">
    <location>
        <begin position="2234"/>
        <end position="2308"/>
    </location>
</feature>
<feature type="topological domain" description="Cytoplasmic" evidence="9">
    <location>
        <begin position="1"/>
        <end position="4585"/>
    </location>
</feature>
<name>A0AAD9J253_9ANNE</name>
<keyword evidence="4 9" id="KW-0812">Transmembrane</keyword>
<proteinExistence type="inferred from homology"/>
<dbReference type="FunFam" id="1.20.58.60:FF:000126">
    <property type="entry name" value="Spectrin repeat containing, nuclear envelope 1a"/>
    <property type="match status" value="1"/>
</dbReference>
<feature type="coiled-coil region" evidence="10">
    <location>
        <begin position="13"/>
        <end position="61"/>
    </location>
</feature>
<keyword evidence="3" id="KW-0597">Phosphoprotein</keyword>
<dbReference type="PANTHER" id="PTHR14514:SF2">
    <property type="entry name" value="A-KINASE ANCHOR PROTEIN 6"/>
    <property type="match status" value="1"/>
</dbReference>
<dbReference type="SMART" id="SM00150">
    <property type="entry name" value="SPEC"/>
    <property type="match status" value="31"/>
</dbReference>
<dbReference type="SUPFAM" id="SSF46966">
    <property type="entry name" value="Spectrin repeat"/>
    <property type="match status" value="29"/>
</dbReference>
<feature type="coiled-coil region" evidence="10">
    <location>
        <begin position="387"/>
        <end position="435"/>
    </location>
</feature>
<dbReference type="GO" id="GO:0031965">
    <property type="term" value="C:nuclear membrane"/>
    <property type="evidence" value="ECO:0007669"/>
    <property type="project" value="UniProtKB-SubCell"/>
</dbReference>
<feature type="coiled-coil region" evidence="10">
    <location>
        <begin position="1043"/>
        <end position="1070"/>
    </location>
</feature>
<dbReference type="CDD" id="cd00176">
    <property type="entry name" value="SPEC"/>
    <property type="match status" value="9"/>
</dbReference>
<feature type="domain" description="KASH" evidence="12">
    <location>
        <begin position="4577"/>
        <end position="4636"/>
    </location>
</feature>
<evidence type="ECO:0000313" key="13">
    <source>
        <dbReference type="EMBL" id="KAK2145169.1"/>
    </source>
</evidence>
<dbReference type="PROSITE" id="PS51049">
    <property type="entry name" value="KASH"/>
    <property type="match status" value="1"/>
</dbReference>
<feature type="region of interest" description="Disordered" evidence="11">
    <location>
        <begin position="1684"/>
        <end position="1727"/>
    </location>
</feature>
<comment type="caution">
    <text evidence="13">The sequence shown here is derived from an EMBL/GenBank/DDBJ whole genome shotgun (WGS) entry which is preliminary data.</text>
</comment>
<evidence type="ECO:0000256" key="4">
    <source>
        <dbReference type="ARBA" id="ARBA00022692"/>
    </source>
</evidence>
<dbReference type="InterPro" id="IPR018159">
    <property type="entry name" value="Spectrin/alpha-actinin"/>
</dbReference>
<feature type="coiled-coil region" evidence="10">
    <location>
        <begin position="672"/>
        <end position="706"/>
    </location>
</feature>
<dbReference type="SMART" id="SM01249">
    <property type="entry name" value="KASH"/>
    <property type="match status" value="1"/>
</dbReference>
<evidence type="ECO:0000256" key="3">
    <source>
        <dbReference type="ARBA" id="ARBA00022553"/>
    </source>
</evidence>
<evidence type="ECO:0000256" key="6">
    <source>
        <dbReference type="ARBA" id="ARBA00022989"/>
    </source>
</evidence>
<dbReference type="InterPro" id="IPR002017">
    <property type="entry name" value="Spectrin_repeat"/>
</dbReference>
<feature type="coiled-coil region" evidence="10">
    <location>
        <begin position="1998"/>
        <end position="2032"/>
    </location>
</feature>
<comment type="subcellular location">
    <subcellularLocation>
        <location evidence="1">Nucleus membrane</location>
    </subcellularLocation>
</comment>
<comment type="similarity">
    <text evidence="2">Belongs to the nesprin family.</text>
</comment>
<evidence type="ECO:0000256" key="7">
    <source>
        <dbReference type="ARBA" id="ARBA00023136"/>
    </source>
</evidence>
<evidence type="ECO:0000313" key="14">
    <source>
        <dbReference type="Proteomes" id="UP001208570"/>
    </source>
</evidence>
<evidence type="ECO:0000256" key="1">
    <source>
        <dbReference type="ARBA" id="ARBA00004126"/>
    </source>
</evidence>
<accession>A0AAD9J253</accession>
<keyword evidence="8" id="KW-0539">Nucleus</keyword>
<keyword evidence="5" id="KW-0677">Repeat</keyword>
<feature type="coiled-coil region" evidence="10">
    <location>
        <begin position="126"/>
        <end position="182"/>
    </location>
</feature>
<dbReference type="Gene3D" id="1.20.58.60">
    <property type="match status" value="21"/>
</dbReference>
<evidence type="ECO:0000256" key="9">
    <source>
        <dbReference type="PROSITE-ProRule" id="PRU00385"/>
    </source>
</evidence>